<dbReference type="CDD" id="cd15488">
    <property type="entry name" value="Tm-1-like"/>
    <property type="match status" value="1"/>
</dbReference>
<dbReference type="InterPro" id="IPR056778">
    <property type="entry name" value="UPF0261_C"/>
</dbReference>
<dbReference type="AlphaFoldDB" id="A0A1H2KC67"/>
<dbReference type="NCBIfam" id="NF002674">
    <property type="entry name" value="PRK02399.1-2"/>
    <property type="match status" value="1"/>
</dbReference>
<dbReference type="Pfam" id="PF23189">
    <property type="entry name" value="UPF0261_C"/>
    <property type="match status" value="1"/>
</dbReference>
<proteinExistence type="predicted"/>
<dbReference type="Gene3D" id="3.40.50.12020">
    <property type="entry name" value="Uncharacterised protein family UPF0261, NN domain"/>
    <property type="match status" value="1"/>
</dbReference>
<gene>
    <name evidence="3" type="ORF">SAMN04487931_1303</name>
</gene>
<feature type="domain" description="UPF0261" evidence="1">
    <location>
        <begin position="8"/>
        <end position="180"/>
    </location>
</feature>
<evidence type="ECO:0000313" key="3">
    <source>
        <dbReference type="EMBL" id="SDU66193.1"/>
    </source>
</evidence>
<dbReference type="InterPro" id="IPR044122">
    <property type="entry name" value="UPF0261_N"/>
</dbReference>
<dbReference type="EMBL" id="FNLL01000030">
    <property type="protein sequence ID" value="SDU66193.1"/>
    <property type="molecule type" value="Genomic_DNA"/>
</dbReference>
<dbReference type="Gene3D" id="3.40.50.12030">
    <property type="entry name" value="Uncharacterised protein family UPF0261, NC domain"/>
    <property type="match status" value="1"/>
</dbReference>
<protein>
    <submittedName>
        <fullName evidence="3">Uncharacterized protein, UPF0261 family</fullName>
    </submittedName>
</protein>
<organism evidence="3 4">
    <name type="scientific">Desulfobacula phenolica</name>
    <dbReference type="NCBI Taxonomy" id="90732"/>
    <lineage>
        <taxon>Bacteria</taxon>
        <taxon>Pseudomonadati</taxon>
        <taxon>Thermodesulfobacteriota</taxon>
        <taxon>Desulfobacteria</taxon>
        <taxon>Desulfobacterales</taxon>
        <taxon>Desulfobacteraceae</taxon>
        <taxon>Desulfobacula</taxon>
    </lineage>
</organism>
<evidence type="ECO:0000259" key="1">
    <source>
        <dbReference type="Pfam" id="PF06792"/>
    </source>
</evidence>
<keyword evidence="4" id="KW-1185">Reference proteome</keyword>
<dbReference type="Pfam" id="PF06792">
    <property type="entry name" value="UPF0261"/>
    <property type="match status" value="1"/>
</dbReference>
<feature type="domain" description="UPF0261" evidence="2">
    <location>
        <begin position="191"/>
        <end position="402"/>
    </location>
</feature>
<dbReference type="InterPro" id="IPR051353">
    <property type="entry name" value="Tobamovirus_resist_UPF0261"/>
</dbReference>
<evidence type="ECO:0000259" key="2">
    <source>
        <dbReference type="Pfam" id="PF23189"/>
    </source>
</evidence>
<sequence length="550" mass="60146">MKKGNIPVLLVSTMDTKEEETRYVYECLNKQNITPLIMDAGIRGESPPGVAVTRSDVIRASGKTSDEIKNISSEGEAMEVMINGATKCALSLYNESKIQGIIGLGGSMGTTLGTGIMRAFPIGFPKVMISTMGAQNMRTFVGTRDILVLNSVSDLAGLNRMTRKILHNGASAISGMTNLTHRDKNSETPLAFLTTMGPTETCAKAMRQKLGKKGIEVVTFHSIGTGGAAMERMIQEEKVNMVVDLSLHELMDRHFGGAFDPGPNRTASAIRAGIPTILVPGNMDFIVSGPMEQAKKNFPGRKYHKHNAHITCMSTQLEEIRQIAELLADRCNKGTGLMAMLIPMKGFSDFSKAGGPLTNPEGPSIFAETFKKFLKRDILFECLPYHINDEAFIDAIFDSLNKINAFKSIKRAGIGTKNSTRYFNNGVNLTRFHRPGKSPAHWLHYIETIKNYNHQELEGLAPEIKRKTASFKPLAIPDVKISDIESFKKIKKETSLMCQSITQTFMAINPQLKALITGGGGMGGMLSIVSEFTRQTDSTTKFSSPCTSEA</sequence>
<name>A0A1H2KC67_9BACT</name>
<dbReference type="Proteomes" id="UP000199608">
    <property type="component" value="Unassembled WGS sequence"/>
</dbReference>
<reference evidence="4" key="1">
    <citation type="submission" date="2016-10" db="EMBL/GenBank/DDBJ databases">
        <authorList>
            <person name="Varghese N."/>
            <person name="Submissions S."/>
        </authorList>
    </citation>
    <scope>NUCLEOTIDE SEQUENCE [LARGE SCALE GENOMIC DNA]</scope>
    <source>
        <strain evidence="4">DSM 3384</strain>
    </source>
</reference>
<dbReference type="RefSeq" id="WP_092238677.1">
    <property type="nucleotide sequence ID" value="NZ_FNLL01000030.1"/>
</dbReference>
<dbReference type="PANTHER" id="PTHR31862">
    <property type="entry name" value="UPF0261 DOMAIN PROTEIN (AFU_ORTHOLOGUE AFUA_1G10120)"/>
    <property type="match status" value="1"/>
</dbReference>
<evidence type="ECO:0000313" key="4">
    <source>
        <dbReference type="Proteomes" id="UP000199608"/>
    </source>
</evidence>
<dbReference type="PANTHER" id="PTHR31862:SF1">
    <property type="entry name" value="UPF0261 DOMAIN PROTEIN (AFU_ORTHOLOGUE AFUA_1G10120)"/>
    <property type="match status" value="1"/>
</dbReference>
<accession>A0A1H2KC67</accession>